<dbReference type="OrthoDB" id="9776406at2"/>
<evidence type="ECO:0000313" key="1">
    <source>
        <dbReference type="EMBL" id="MTG99321.1"/>
    </source>
</evidence>
<dbReference type="Proteomes" id="UP000438760">
    <property type="component" value="Unassembled WGS sequence"/>
</dbReference>
<comment type="caution">
    <text evidence="1">The sequence shown here is derived from an EMBL/GenBank/DDBJ whole genome shotgun (WGS) entry which is preliminary data.</text>
</comment>
<dbReference type="Gene3D" id="3.30.460.10">
    <property type="entry name" value="Beta Polymerase, domain 2"/>
    <property type="match status" value="1"/>
</dbReference>
<organism evidence="1 2">
    <name type="scientific">Myroides albus</name>
    <dbReference type="NCBI Taxonomy" id="2562892"/>
    <lineage>
        <taxon>Bacteria</taxon>
        <taxon>Pseudomonadati</taxon>
        <taxon>Bacteroidota</taxon>
        <taxon>Flavobacteriia</taxon>
        <taxon>Flavobacteriales</taxon>
        <taxon>Flavobacteriaceae</taxon>
        <taxon>Myroides</taxon>
    </lineage>
</organism>
<dbReference type="AlphaFoldDB" id="A0A6I3LRK8"/>
<keyword evidence="2" id="KW-1185">Reference proteome</keyword>
<dbReference type="InterPro" id="IPR043519">
    <property type="entry name" value="NT_sf"/>
</dbReference>
<keyword evidence="1" id="KW-0548">Nucleotidyltransferase</keyword>
<sequence length="283" mass="33286">MHVNYQTTIVKTAEKDDRIRAVILNGSRANSLVKPDKYQDYDIVYFVTDIETVKIEEVIHQAFGEPIIEQRPDDMELGNEIGNTPISYTYLMIFEDYSRIDLTLFPIGELAKYKRDSLSVVWLDKDHLFDDIPQPSDRDYHVNRPTQRAFTEVCNEFWWCTTNVAKGLAREERLYAKDMMETVVRPMFTELLSWKIGCEHNFEVSIGKSGKFIKQYLSAEDYNRVLRTYSNANVQRTWDALTVMTTYFYELQLYLGKQLELEVNTSEANQVLKYIKYIQENPQ</sequence>
<proteinExistence type="predicted"/>
<gene>
    <name evidence="1" type="ORF">GJV76_14530</name>
</gene>
<dbReference type="InterPro" id="IPR007530">
    <property type="entry name" value="Aminoglycoside_adenylylTfrase"/>
</dbReference>
<dbReference type="Gene3D" id="1.20.120.330">
    <property type="entry name" value="Nucleotidyltransferases domain 2"/>
    <property type="match status" value="1"/>
</dbReference>
<dbReference type="RefSeq" id="WP_155093318.1">
    <property type="nucleotide sequence ID" value="NZ_CP102754.1"/>
</dbReference>
<protein>
    <submittedName>
        <fullName evidence="1">Aminoglycoside adenylyltransferase</fullName>
    </submittedName>
</protein>
<keyword evidence="1" id="KW-0808">Transferase</keyword>
<accession>A0A6I3LRK8</accession>
<dbReference type="SUPFAM" id="SSF81631">
    <property type="entry name" value="PAP/OAS1 substrate-binding domain"/>
    <property type="match status" value="1"/>
</dbReference>
<evidence type="ECO:0000313" key="2">
    <source>
        <dbReference type="Proteomes" id="UP000438760"/>
    </source>
</evidence>
<dbReference type="EMBL" id="WMJX01000062">
    <property type="protein sequence ID" value="MTG99321.1"/>
    <property type="molecule type" value="Genomic_DNA"/>
</dbReference>
<dbReference type="GO" id="GO:0016779">
    <property type="term" value="F:nucleotidyltransferase activity"/>
    <property type="evidence" value="ECO:0007669"/>
    <property type="project" value="UniProtKB-KW"/>
</dbReference>
<dbReference type="SUPFAM" id="SSF81301">
    <property type="entry name" value="Nucleotidyltransferase"/>
    <property type="match status" value="1"/>
</dbReference>
<name>A0A6I3LRK8_9FLAO</name>
<reference evidence="1 2" key="1">
    <citation type="submission" date="2019-11" db="EMBL/GenBank/DDBJ databases">
        <title>Genome of Strain BIT-d1.</title>
        <authorList>
            <person name="Yang Y."/>
        </authorList>
    </citation>
    <scope>NUCLEOTIDE SEQUENCE [LARGE SCALE GENOMIC DNA]</scope>
    <source>
        <strain evidence="1 2">BIT-d1</strain>
    </source>
</reference>
<dbReference type="PIRSF" id="PIRSF000812">
    <property type="entry name" value="AAD"/>
    <property type="match status" value="1"/>
</dbReference>
<dbReference type="Pfam" id="PF04439">
    <property type="entry name" value="Adenyl_transf"/>
    <property type="match status" value="1"/>
</dbReference>